<gene>
    <name evidence="3" type="ORF">AC579_9046</name>
</gene>
<proteinExistence type="predicted"/>
<organism evidence="3 4">
    <name type="scientific">Pseudocercospora musae</name>
    <dbReference type="NCBI Taxonomy" id="113226"/>
    <lineage>
        <taxon>Eukaryota</taxon>
        <taxon>Fungi</taxon>
        <taxon>Dikarya</taxon>
        <taxon>Ascomycota</taxon>
        <taxon>Pezizomycotina</taxon>
        <taxon>Dothideomycetes</taxon>
        <taxon>Dothideomycetidae</taxon>
        <taxon>Mycosphaerellales</taxon>
        <taxon>Mycosphaerellaceae</taxon>
        <taxon>Pseudocercospora</taxon>
    </lineage>
</organism>
<dbReference type="OrthoDB" id="3647467at2759"/>
<feature type="chain" id="PRO_5007297700" evidence="2">
    <location>
        <begin position="21"/>
        <end position="176"/>
    </location>
</feature>
<evidence type="ECO:0000313" key="3">
    <source>
        <dbReference type="EMBL" id="KXT17666.1"/>
    </source>
</evidence>
<keyword evidence="4" id="KW-1185">Reference proteome</keyword>
<feature type="compositionally biased region" description="Basic and acidic residues" evidence="1">
    <location>
        <begin position="75"/>
        <end position="88"/>
    </location>
</feature>
<comment type="caution">
    <text evidence="3">The sequence shown here is derived from an EMBL/GenBank/DDBJ whole genome shotgun (WGS) entry which is preliminary data.</text>
</comment>
<protein>
    <submittedName>
        <fullName evidence="3">Uncharacterized protein</fullName>
    </submittedName>
</protein>
<accession>A0A139ISY2</accession>
<name>A0A139ISY2_9PEZI</name>
<evidence type="ECO:0000256" key="1">
    <source>
        <dbReference type="SAM" id="MobiDB-lite"/>
    </source>
</evidence>
<feature type="signal peptide" evidence="2">
    <location>
        <begin position="1"/>
        <end position="20"/>
    </location>
</feature>
<feature type="region of interest" description="Disordered" evidence="1">
    <location>
        <begin position="73"/>
        <end position="97"/>
    </location>
</feature>
<evidence type="ECO:0000313" key="4">
    <source>
        <dbReference type="Proteomes" id="UP000073492"/>
    </source>
</evidence>
<sequence length="176" mass="19581">MYAFTYLVCTLSLLNSFVTAAPAAIPGSKDDATIRHLLQSHLLVARNARPARPAVQSEHVWIDEFDNVQIIPETRPVEHDAKHPESTRPKQSHHHKAKSPFDFLVQRYSHGVEMVNFDQHYLKGFFDGITSIAIYGAMAVAASICIALIHRTIASTYGGAIRLGAHSRGFSKRYSL</sequence>
<dbReference type="Proteomes" id="UP000073492">
    <property type="component" value="Unassembled WGS sequence"/>
</dbReference>
<reference evidence="3 4" key="1">
    <citation type="submission" date="2015-07" db="EMBL/GenBank/DDBJ databases">
        <title>Comparative genomics of the Sigatoka disease complex on banana suggests a link between parallel evolutionary changes in Pseudocercospora fijiensis and Pseudocercospora eumusae and increased virulence on the banana host.</title>
        <authorList>
            <person name="Chang T.-C."/>
            <person name="Salvucci A."/>
            <person name="Crous P.W."/>
            <person name="Stergiopoulos I."/>
        </authorList>
    </citation>
    <scope>NUCLEOTIDE SEQUENCE [LARGE SCALE GENOMIC DNA]</scope>
    <source>
        <strain evidence="3 4">CBS 116634</strain>
    </source>
</reference>
<evidence type="ECO:0000256" key="2">
    <source>
        <dbReference type="SAM" id="SignalP"/>
    </source>
</evidence>
<dbReference type="AlphaFoldDB" id="A0A139ISY2"/>
<dbReference type="EMBL" id="LFZO01000016">
    <property type="protein sequence ID" value="KXT17666.1"/>
    <property type="molecule type" value="Genomic_DNA"/>
</dbReference>
<keyword evidence="2" id="KW-0732">Signal</keyword>